<dbReference type="EMBL" id="VMBG01000001">
    <property type="protein sequence ID" value="TSJ79648.1"/>
    <property type="molecule type" value="Genomic_DNA"/>
</dbReference>
<dbReference type="Gene3D" id="3.40.50.10300">
    <property type="entry name" value="CoaB-like"/>
    <property type="match status" value="1"/>
</dbReference>
<feature type="domain" description="DNA/pantothenate metabolism flavoprotein C-terminal" evidence="1">
    <location>
        <begin position="2"/>
        <end position="172"/>
    </location>
</feature>
<proteinExistence type="predicted"/>
<dbReference type="Proteomes" id="UP000315648">
    <property type="component" value="Unassembled WGS sequence"/>
</dbReference>
<sequence>MRILITSGATREPIDAVRFLSNVSTGRTGALLADALTAHGHVVTLLHGEAAVRAQHVAASESFSSTTDLQSQLRRLLGTGNFDAVIHAAAVSDYRPSETRDGKMSSYATEITLRLVPTPKLLPELKQCAPHPIKVIGFKLTAGADTEARSIAVSKLFAAGTVDAVIHNDMDDLATGDSRPFSGWRAGTHTPEPLAGIDALTAWLHAFVSV</sequence>
<dbReference type="RefSeq" id="WP_144230189.1">
    <property type="nucleotide sequence ID" value="NZ_CBCRVV010000012.1"/>
</dbReference>
<dbReference type="InterPro" id="IPR007085">
    <property type="entry name" value="DNA/pantothenate-metab_flavo_C"/>
</dbReference>
<keyword evidence="3" id="KW-1185">Reference proteome</keyword>
<evidence type="ECO:0000259" key="1">
    <source>
        <dbReference type="Pfam" id="PF04127"/>
    </source>
</evidence>
<organism evidence="2 3">
    <name type="scientific">Rariglobus hedericola</name>
    <dbReference type="NCBI Taxonomy" id="2597822"/>
    <lineage>
        <taxon>Bacteria</taxon>
        <taxon>Pseudomonadati</taxon>
        <taxon>Verrucomicrobiota</taxon>
        <taxon>Opitutia</taxon>
        <taxon>Opitutales</taxon>
        <taxon>Opitutaceae</taxon>
        <taxon>Rariglobus</taxon>
    </lineage>
</organism>
<dbReference type="SUPFAM" id="SSF102645">
    <property type="entry name" value="CoaB-like"/>
    <property type="match status" value="1"/>
</dbReference>
<comment type="caution">
    <text evidence="2">The sequence shown here is derived from an EMBL/GenBank/DDBJ whole genome shotgun (WGS) entry which is preliminary data.</text>
</comment>
<dbReference type="GO" id="GO:0015937">
    <property type="term" value="P:coenzyme A biosynthetic process"/>
    <property type="evidence" value="ECO:0007669"/>
    <property type="project" value="UniProtKB-ARBA"/>
</dbReference>
<dbReference type="InterPro" id="IPR035929">
    <property type="entry name" value="CoaB-like_sf"/>
</dbReference>
<protein>
    <submittedName>
        <fullName evidence="2">Phosphopantothenoylcysteine decarboxylase</fullName>
    </submittedName>
</protein>
<evidence type="ECO:0000313" key="3">
    <source>
        <dbReference type="Proteomes" id="UP000315648"/>
    </source>
</evidence>
<name>A0A556QSM3_9BACT</name>
<dbReference type="OrthoDB" id="9802554at2"/>
<dbReference type="Pfam" id="PF04127">
    <property type="entry name" value="DFP"/>
    <property type="match status" value="1"/>
</dbReference>
<reference evidence="2 3" key="1">
    <citation type="submission" date="2019-07" db="EMBL/GenBank/DDBJ databases">
        <title>Description of 53C-WASEF.</title>
        <authorList>
            <person name="Pitt A."/>
            <person name="Hahn M.W."/>
        </authorList>
    </citation>
    <scope>NUCLEOTIDE SEQUENCE [LARGE SCALE GENOMIC DNA]</scope>
    <source>
        <strain evidence="2 3">53C-WASEF</strain>
    </source>
</reference>
<dbReference type="AlphaFoldDB" id="A0A556QSM3"/>
<dbReference type="GO" id="GO:0003824">
    <property type="term" value="F:catalytic activity"/>
    <property type="evidence" value="ECO:0007669"/>
    <property type="project" value="UniProtKB-ARBA"/>
</dbReference>
<gene>
    <name evidence="2" type="ORF">FPL22_10285</name>
</gene>
<accession>A0A556QSM3</accession>
<evidence type="ECO:0000313" key="2">
    <source>
        <dbReference type="EMBL" id="TSJ79648.1"/>
    </source>
</evidence>